<dbReference type="Pfam" id="PF00136">
    <property type="entry name" value="DNA_pol_B"/>
    <property type="match status" value="1"/>
</dbReference>
<keyword evidence="6" id="KW-0238">DNA-binding</keyword>
<feature type="domain" description="DNA-directed DNA polymerase family B multifunctional" evidence="8">
    <location>
        <begin position="433"/>
        <end position="725"/>
    </location>
</feature>
<dbReference type="Gene3D" id="3.30.420.10">
    <property type="entry name" value="Ribonuclease H-like superfamily/Ribonuclease H"/>
    <property type="match status" value="1"/>
</dbReference>
<dbReference type="Pfam" id="PF03104">
    <property type="entry name" value="DNA_pol_B_exo1"/>
    <property type="match status" value="1"/>
</dbReference>
<dbReference type="AlphaFoldDB" id="A0A5A9XC81"/>
<evidence type="ECO:0000313" key="11">
    <source>
        <dbReference type="Proteomes" id="UP000324298"/>
    </source>
</evidence>
<evidence type="ECO:0000256" key="5">
    <source>
        <dbReference type="ARBA" id="ARBA00022932"/>
    </source>
</evidence>
<comment type="caution">
    <text evidence="10">The sequence shown here is derived from an EMBL/GenBank/DDBJ whole genome shotgun (WGS) entry which is preliminary data.</text>
</comment>
<evidence type="ECO:0000256" key="2">
    <source>
        <dbReference type="ARBA" id="ARBA00012417"/>
    </source>
</evidence>
<keyword evidence="3" id="KW-0808">Transferase</keyword>
<dbReference type="SUPFAM" id="SSF56672">
    <property type="entry name" value="DNA/RNA polymerases"/>
    <property type="match status" value="1"/>
</dbReference>
<evidence type="ECO:0000259" key="9">
    <source>
        <dbReference type="Pfam" id="PF03104"/>
    </source>
</evidence>
<dbReference type="InterPro" id="IPR006172">
    <property type="entry name" value="DNA-dir_DNA_pol_B"/>
</dbReference>
<sequence length="744" mass="83967">MSDMGHNPLLFGHDNRTGILAVEPAGPFMRLFFRAGHGVQFHDEPFRPFILLSDPALVSGCRAPCSVRQLAGDDFYRFQLLFDSWGDCLTARDFLAAKTGVPAGSADAPYLFISDLSHQYLLTTGATLFKGLEFGDLRCLALDIETYCAEGFEFSNPKRREDRIVSIALKDSHGQETVLRGDLLDEPAMLRALNEAIRTCDPDVIIGHNIFRFDLEYIATRAALHGIRLTWGRNGAAPHITANSRWALAEKVIDYPRWDVYGRHIIDTYFLVQLYDISLRSLESHGLKQVARHFGIAADERVYLEGNGIAATFDHDPELLYRYNLDDVRETLALFRLLGYPWFLQTRIFPYSFQNCPLRGNATRINALFLREYLHRGHAIPQRTGEAPAFEGGYTESAVQGVSGPIVHCDVASLYPSLMLAYRLGPVKDTLGLFLPMLAELRRFRLEAKRAARESAAESERHYYDALQQVFKVLINSFFGYLGAPLHNFSDPEAAAEVTRLGRLTIRSMIALLKAEGAVPVEVDTDGIYFRPPDSCVTEADEAALVERVSQGVPEGIEVEMDGRYRSMFAYKAKNYALLGYDGRVVIRGSGLRSRGLERYLREFMREAITLLLTGSSADIERLYQGYLTRLRSRDLDVAWVARTETLNESPATYREKVEKGRRNPAAAFEIALASQRVYRAGDQVSYYVGGSGRDATAYEHCRPVGAFVPERPDINIPYYVDKLRHLKRRFEPYLPKEPTLFDL</sequence>
<protein>
    <recommendedName>
        <fullName evidence="2">DNA-directed DNA polymerase</fullName>
        <ecNumber evidence="2">2.7.7.7</ecNumber>
    </recommendedName>
</protein>
<dbReference type="Gene3D" id="1.10.132.60">
    <property type="entry name" value="DNA polymerase family B, C-terminal domain"/>
    <property type="match status" value="1"/>
</dbReference>
<dbReference type="InterPro" id="IPR043502">
    <property type="entry name" value="DNA/RNA_pol_sf"/>
</dbReference>
<dbReference type="PANTHER" id="PTHR10322:SF23">
    <property type="entry name" value="DNA POLYMERASE DELTA CATALYTIC SUBUNIT"/>
    <property type="match status" value="1"/>
</dbReference>
<dbReference type="EMBL" id="SRSD01000008">
    <property type="protein sequence ID" value="KAA0889869.1"/>
    <property type="molecule type" value="Genomic_DNA"/>
</dbReference>
<evidence type="ECO:0000313" key="10">
    <source>
        <dbReference type="EMBL" id="KAA0889869.1"/>
    </source>
</evidence>
<dbReference type="Proteomes" id="UP000324298">
    <property type="component" value="Unassembled WGS sequence"/>
</dbReference>
<dbReference type="GO" id="GO:0003887">
    <property type="term" value="F:DNA-directed DNA polymerase activity"/>
    <property type="evidence" value="ECO:0007669"/>
    <property type="project" value="UniProtKB-KW"/>
</dbReference>
<accession>A0A5A9XC81</accession>
<dbReference type="SUPFAM" id="SSF53098">
    <property type="entry name" value="Ribonuclease H-like"/>
    <property type="match status" value="1"/>
</dbReference>
<dbReference type="InterPro" id="IPR006134">
    <property type="entry name" value="DNA-dir_DNA_pol_B_multi_dom"/>
</dbReference>
<dbReference type="InterPro" id="IPR050240">
    <property type="entry name" value="DNA_pol_type-B"/>
</dbReference>
<evidence type="ECO:0000256" key="1">
    <source>
        <dbReference type="ARBA" id="ARBA00005755"/>
    </source>
</evidence>
<reference evidence="10 11" key="1">
    <citation type="submission" date="2019-04" db="EMBL/GenBank/DDBJ databases">
        <title>Geobacter ruber sp. nov., ferric-reducing bacteria isolated from paddy soil.</title>
        <authorList>
            <person name="Xu Z."/>
            <person name="Masuda Y."/>
            <person name="Itoh H."/>
            <person name="Senoo K."/>
        </authorList>
    </citation>
    <scope>NUCLEOTIDE SEQUENCE [LARGE SCALE GENOMIC DNA]</scope>
    <source>
        <strain evidence="10 11">Red88</strain>
    </source>
</reference>
<comment type="catalytic activity">
    <reaction evidence="7">
        <text>DNA(n) + a 2'-deoxyribonucleoside 5'-triphosphate = DNA(n+1) + diphosphate</text>
        <dbReference type="Rhea" id="RHEA:22508"/>
        <dbReference type="Rhea" id="RHEA-COMP:17339"/>
        <dbReference type="Rhea" id="RHEA-COMP:17340"/>
        <dbReference type="ChEBI" id="CHEBI:33019"/>
        <dbReference type="ChEBI" id="CHEBI:61560"/>
        <dbReference type="ChEBI" id="CHEBI:173112"/>
        <dbReference type="EC" id="2.7.7.7"/>
    </reaction>
</comment>
<keyword evidence="4" id="KW-0548">Nucleotidyltransferase</keyword>
<proteinExistence type="inferred from homology"/>
<dbReference type="InterPro" id="IPR023211">
    <property type="entry name" value="DNA_pol_palm_dom_sf"/>
</dbReference>
<evidence type="ECO:0000259" key="8">
    <source>
        <dbReference type="Pfam" id="PF00136"/>
    </source>
</evidence>
<gene>
    <name evidence="10" type="ORF">ET418_12910</name>
</gene>
<evidence type="ECO:0000256" key="7">
    <source>
        <dbReference type="ARBA" id="ARBA00049244"/>
    </source>
</evidence>
<dbReference type="GO" id="GO:0000166">
    <property type="term" value="F:nucleotide binding"/>
    <property type="evidence" value="ECO:0007669"/>
    <property type="project" value="InterPro"/>
</dbReference>
<keyword evidence="11" id="KW-1185">Reference proteome</keyword>
<dbReference type="CDD" id="cd05538">
    <property type="entry name" value="POLBc_Pol_II_B"/>
    <property type="match status" value="1"/>
</dbReference>
<dbReference type="InterPro" id="IPR006133">
    <property type="entry name" value="DNA-dir_DNA_pol_B_exonuc"/>
</dbReference>
<comment type="similarity">
    <text evidence="1">Belongs to the DNA polymerase type-B family.</text>
</comment>
<keyword evidence="5" id="KW-0239">DNA-directed DNA polymerase</keyword>
<dbReference type="GO" id="GO:0003677">
    <property type="term" value="F:DNA binding"/>
    <property type="evidence" value="ECO:0007669"/>
    <property type="project" value="UniProtKB-KW"/>
</dbReference>
<dbReference type="InterPro" id="IPR036397">
    <property type="entry name" value="RNaseH_sf"/>
</dbReference>
<feature type="domain" description="DNA-directed DNA polymerase family B exonuclease" evidence="9">
    <location>
        <begin position="185"/>
        <end position="273"/>
    </location>
</feature>
<dbReference type="OrthoDB" id="52005at2"/>
<evidence type="ECO:0000256" key="3">
    <source>
        <dbReference type="ARBA" id="ARBA00022679"/>
    </source>
</evidence>
<dbReference type="InterPro" id="IPR042087">
    <property type="entry name" value="DNA_pol_B_thumb"/>
</dbReference>
<evidence type="ECO:0000256" key="6">
    <source>
        <dbReference type="ARBA" id="ARBA00023125"/>
    </source>
</evidence>
<dbReference type="Gene3D" id="3.90.1600.10">
    <property type="entry name" value="Palm domain of DNA polymerase"/>
    <property type="match status" value="1"/>
</dbReference>
<name>A0A5A9XC81_9BACT</name>
<organism evidence="10 11">
    <name type="scientific">Oryzomonas rubra</name>
    <dbReference type="NCBI Taxonomy" id="2509454"/>
    <lineage>
        <taxon>Bacteria</taxon>
        <taxon>Pseudomonadati</taxon>
        <taxon>Thermodesulfobacteriota</taxon>
        <taxon>Desulfuromonadia</taxon>
        <taxon>Geobacterales</taxon>
        <taxon>Geobacteraceae</taxon>
        <taxon>Oryzomonas</taxon>
    </lineage>
</organism>
<dbReference type="SMART" id="SM00486">
    <property type="entry name" value="POLBc"/>
    <property type="match status" value="1"/>
</dbReference>
<dbReference type="PANTHER" id="PTHR10322">
    <property type="entry name" value="DNA POLYMERASE CATALYTIC SUBUNIT"/>
    <property type="match status" value="1"/>
</dbReference>
<evidence type="ECO:0000256" key="4">
    <source>
        <dbReference type="ARBA" id="ARBA00022695"/>
    </source>
</evidence>
<dbReference type="EC" id="2.7.7.7" evidence="2"/>
<dbReference type="InterPro" id="IPR012337">
    <property type="entry name" value="RNaseH-like_sf"/>
</dbReference>